<dbReference type="InterPro" id="IPR006171">
    <property type="entry name" value="TOPRIM_dom"/>
</dbReference>
<evidence type="ECO:0000256" key="12">
    <source>
        <dbReference type="HAMAP-Rule" id="MF_00974"/>
    </source>
</evidence>
<dbReference type="GO" id="GO:0000428">
    <property type="term" value="C:DNA-directed RNA polymerase complex"/>
    <property type="evidence" value="ECO:0007669"/>
    <property type="project" value="UniProtKB-KW"/>
</dbReference>
<protein>
    <recommendedName>
        <fullName evidence="12">DNA primase</fullName>
        <ecNumber evidence="12">2.7.7.101</ecNumber>
    </recommendedName>
</protein>
<dbReference type="Gene3D" id="3.90.980.10">
    <property type="entry name" value="DNA primase, catalytic core, N-terminal domain"/>
    <property type="match status" value="1"/>
</dbReference>
<accession>A0A2A5IW25</accession>
<evidence type="ECO:0000259" key="14">
    <source>
        <dbReference type="PROSITE" id="PS50880"/>
    </source>
</evidence>
<dbReference type="InterPro" id="IPR019475">
    <property type="entry name" value="DNA_primase_DnaB-bd"/>
</dbReference>
<dbReference type="Pfam" id="PF08275">
    <property type="entry name" value="DNAG_N"/>
    <property type="match status" value="1"/>
</dbReference>
<dbReference type="GO" id="GO:0003899">
    <property type="term" value="F:DNA-directed RNA polymerase activity"/>
    <property type="evidence" value="ECO:0007669"/>
    <property type="project" value="UniProtKB-UniRule"/>
</dbReference>
<comment type="function">
    <text evidence="12">RNA polymerase that catalyzes the synthesis of short RNA molecules used as primers for DNA polymerase during DNA replication.</text>
</comment>
<keyword evidence="7 12" id="KW-0863">Zinc-finger</keyword>
<dbReference type="CDD" id="cd03364">
    <property type="entry name" value="TOPRIM_DnaG_primases"/>
    <property type="match status" value="1"/>
</dbReference>
<keyword evidence="4 12" id="KW-0548">Nucleotidyltransferase</keyword>
<keyword evidence="8 12" id="KW-0862">Zinc</keyword>
<dbReference type="RefSeq" id="WP_099699152.1">
    <property type="nucleotide sequence ID" value="NZ_NOVD01000103.1"/>
</dbReference>
<comment type="cofactor">
    <cofactor evidence="12">
        <name>Zn(2+)</name>
        <dbReference type="ChEBI" id="CHEBI:29105"/>
    </cofactor>
    <text evidence="12">Binds 1 zinc ion per monomer.</text>
</comment>
<feature type="zinc finger region" description="CHC2-type" evidence="12">
    <location>
        <begin position="47"/>
        <end position="71"/>
    </location>
</feature>
<dbReference type="NCBIfam" id="TIGR01391">
    <property type="entry name" value="dnaG"/>
    <property type="match status" value="1"/>
</dbReference>
<feature type="compositionally biased region" description="Polar residues" evidence="13">
    <location>
        <begin position="436"/>
        <end position="448"/>
    </location>
</feature>
<dbReference type="GO" id="GO:0003677">
    <property type="term" value="F:DNA binding"/>
    <property type="evidence" value="ECO:0007669"/>
    <property type="project" value="UniProtKB-KW"/>
</dbReference>
<keyword evidence="10 12" id="KW-0238">DNA-binding</keyword>
<evidence type="ECO:0000313" key="16">
    <source>
        <dbReference type="Proteomes" id="UP000230886"/>
    </source>
</evidence>
<dbReference type="SMART" id="SM00400">
    <property type="entry name" value="ZnF_CHCC"/>
    <property type="match status" value="1"/>
</dbReference>
<evidence type="ECO:0000256" key="7">
    <source>
        <dbReference type="ARBA" id="ARBA00022771"/>
    </source>
</evidence>
<name>A0A2A5IW25_RHOSG</name>
<keyword evidence="6 12" id="KW-0479">Metal-binding</keyword>
<gene>
    <name evidence="12" type="primary">dnaG</name>
    <name evidence="15" type="ORF">CHR55_33760</name>
</gene>
<keyword evidence="5 12" id="KW-0235">DNA replication</keyword>
<dbReference type="InterPro" id="IPR013264">
    <property type="entry name" value="DNAG_N"/>
</dbReference>
<proteinExistence type="inferred from homology"/>
<evidence type="ECO:0000256" key="8">
    <source>
        <dbReference type="ARBA" id="ARBA00022833"/>
    </source>
</evidence>
<evidence type="ECO:0000313" key="15">
    <source>
        <dbReference type="EMBL" id="PCK21564.1"/>
    </source>
</evidence>
<dbReference type="SUPFAM" id="SSF57783">
    <property type="entry name" value="Zinc beta-ribbon"/>
    <property type="match status" value="1"/>
</dbReference>
<dbReference type="SMART" id="SM00493">
    <property type="entry name" value="TOPRIM"/>
    <property type="match status" value="1"/>
</dbReference>
<reference evidence="15 16" key="1">
    <citation type="submission" date="2017-07" db="EMBL/GenBank/DDBJ databases">
        <title>Draft sequence of Rhodococcus enclensis 23b-28.</title>
        <authorList>
            <person name="Besaury L."/>
            <person name="Sancelme M."/>
            <person name="Amato P."/>
            <person name="Lallement A."/>
            <person name="Delort A.-M."/>
        </authorList>
    </citation>
    <scope>NUCLEOTIDE SEQUENCE [LARGE SCALE GENOMIC DNA]</scope>
    <source>
        <strain evidence="15 16">23b-28</strain>
    </source>
</reference>
<dbReference type="GO" id="GO:0008270">
    <property type="term" value="F:zinc ion binding"/>
    <property type="evidence" value="ECO:0007669"/>
    <property type="project" value="UniProtKB-UniRule"/>
</dbReference>
<evidence type="ECO:0000256" key="5">
    <source>
        <dbReference type="ARBA" id="ARBA00022705"/>
    </source>
</evidence>
<dbReference type="EC" id="2.7.7.101" evidence="12"/>
<dbReference type="InterPro" id="IPR002694">
    <property type="entry name" value="Znf_CHC2"/>
</dbReference>
<dbReference type="Pfam" id="PF01807">
    <property type="entry name" value="Zn_ribbon_DnaG"/>
    <property type="match status" value="1"/>
</dbReference>
<dbReference type="PANTHER" id="PTHR30313:SF2">
    <property type="entry name" value="DNA PRIMASE"/>
    <property type="match status" value="1"/>
</dbReference>
<comment type="subunit">
    <text evidence="12">Monomer. Interacts with DnaB.</text>
</comment>
<feature type="region of interest" description="Disordered" evidence="13">
    <location>
        <begin position="432"/>
        <end position="455"/>
    </location>
</feature>
<comment type="catalytic activity">
    <reaction evidence="12">
        <text>ssDNA + n NTP = ssDNA/pppN(pN)n-1 hybrid + (n-1) diphosphate.</text>
        <dbReference type="EC" id="2.7.7.101"/>
    </reaction>
</comment>
<evidence type="ECO:0000256" key="11">
    <source>
        <dbReference type="ARBA" id="ARBA00023163"/>
    </source>
</evidence>
<dbReference type="PROSITE" id="PS50880">
    <property type="entry name" value="TOPRIM"/>
    <property type="match status" value="1"/>
</dbReference>
<evidence type="ECO:0000256" key="1">
    <source>
        <dbReference type="ARBA" id="ARBA00022478"/>
    </source>
</evidence>
<dbReference type="GO" id="GO:1990077">
    <property type="term" value="C:primosome complex"/>
    <property type="evidence" value="ECO:0007669"/>
    <property type="project" value="UniProtKB-KW"/>
</dbReference>
<organism evidence="15 16">
    <name type="scientific">Rhodococcus qingshengii</name>
    <dbReference type="NCBI Taxonomy" id="334542"/>
    <lineage>
        <taxon>Bacteria</taxon>
        <taxon>Bacillati</taxon>
        <taxon>Actinomycetota</taxon>
        <taxon>Actinomycetes</taxon>
        <taxon>Mycobacteriales</taxon>
        <taxon>Nocardiaceae</taxon>
        <taxon>Rhodococcus</taxon>
        <taxon>Rhodococcus erythropolis group</taxon>
    </lineage>
</organism>
<evidence type="ECO:0000256" key="4">
    <source>
        <dbReference type="ARBA" id="ARBA00022695"/>
    </source>
</evidence>
<comment type="caution">
    <text evidence="15">The sequence shown here is derived from an EMBL/GenBank/DDBJ whole genome shotgun (WGS) entry which is preliminary data.</text>
</comment>
<evidence type="ECO:0000256" key="13">
    <source>
        <dbReference type="SAM" id="MobiDB-lite"/>
    </source>
</evidence>
<dbReference type="Gene3D" id="3.90.580.10">
    <property type="entry name" value="Zinc finger, CHC2-type domain"/>
    <property type="match status" value="1"/>
</dbReference>
<dbReference type="InterPro" id="IPR030846">
    <property type="entry name" value="DnaG_bac"/>
</dbReference>
<keyword evidence="11 12" id="KW-0804">Transcription</keyword>
<dbReference type="InterPro" id="IPR006295">
    <property type="entry name" value="DNA_primase_DnaG"/>
</dbReference>
<evidence type="ECO:0000256" key="6">
    <source>
        <dbReference type="ARBA" id="ARBA00022723"/>
    </source>
</evidence>
<evidence type="ECO:0000256" key="10">
    <source>
        <dbReference type="ARBA" id="ARBA00023125"/>
    </source>
</evidence>
<dbReference type="HAMAP" id="MF_00974">
    <property type="entry name" value="DNA_primase_DnaG"/>
    <property type="match status" value="1"/>
</dbReference>
<sequence length="598" mass="65155">MDLQNPRTPRFSTEFLNELRSRTSLEVVAADYLDLKPAGVGRVKALCPVHSERTPSFTINIDWGRFHCFGCGASGDAIDFLMQVDGLRFVESVSELANRAGLAVPQGSDSLADNDLRARNELRSVLEKAQQLASEWLLTLPEGRAARDFLRARGFTSEHAQEWGLGYNPVGGNALSAALTAAGHPLEIQRDAGITKEGERGYYDAFRGRLMWPIHDPQGRIVGFTGRDLTGTAPAKYLNTSGTDLFHKGDLLFGYDKARRSMLQRRQVFVVEGQTDVMAMVASGLDNTVAASGSAFSRTQAELLASRVGDGGEIIVGFDNDTAGRKAAWALFQACQGFTTNITVLDFTAYGDKSDPCDVRTVGGADALVAATDIRRPALRALLTGDIGNFDLTTPEGKVNATEQVRRRLSAVQSAVLRREYQQWAATEIGVDTGDVSPTQSGASQSPATDAAPLDQPLTDADCSLAAYFIAYPQTAETVLAQLKTDLYQLFSRPVAEIVEMSTVMYPAGRPVSGDAAELWSQVMTEAVEHKHHRLLWLIAFTEVMDAASAVDTASRVQRRTLLHAQTQLQQRLTAGGDDEAEILQELMRVNQLLRRRV</sequence>
<dbReference type="AlphaFoldDB" id="A0A2A5IW25"/>
<dbReference type="InterPro" id="IPR037068">
    <property type="entry name" value="DNA_primase_core_N_sf"/>
</dbReference>
<dbReference type="InterPro" id="IPR050219">
    <property type="entry name" value="DnaG_primase"/>
</dbReference>
<comment type="similarity">
    <text evidence="12">Belongs to the DnaG primase family.</text>
</comment>
<dbReference type="InterPro" id="IPR036977">
    <property type="entry name" value="DNA_primase_Znf_CHC2"/>
</dbReference>
<dbReference type="Proteomes" id="UP000230886">
    <property type="component" value="Unassembled WGS sequence"/>
</dbReference>
<dbReference type="GO" id="GO:0006269">
    <property type="term" value="P:DNA replication, synthesis of primer"/>
    <property type="evidence" value="ECO:0007669"/>
    <property type="project" value="UniProtKB-UniRule"/>
</dbReference>
<evidence type="ECO:0000256" key="3">
    <source>
        <dbReference type="ARBA" id="ARBA00022679"/>
    </source>
</evidence>
<dbReference type="InterPro" id="IPR034151">
    <property type="entry name" value="TOPRIM_DnaG_bac"/>
</dbReference>
<feature type="domain" description="Toprim" evidence="14">
    <location>
        <begin position="266"/>
        <end position="350"/>
    </location>
</feature>
<keyword evidence="3 12" id="KW-0808">Transferase</keyword>
<dbReference type="Pfam" id="PF10410">
    <property type="entry name" value="DnaB_bind"/>
    <property type="match status" value="1"/>
</dbReference>
<evidence type="ECO:0000256" key="9">
    <source>
        <dbReference type="ARBA" id="ARBA00022842"/>
    </source>
</evidence>
<keyword evidence="2 12" id="KW-0639">Primosome</keyword>
<dbReference type="GO" id="GO:0005737">
    <property type="term" value="C:cytoplasm"/>
    <property type="evidence" value="ECO:0007669"/>
    <property type="project" value="TreeGrafter"/>
</dbReference>
<comment type="domain">
    <text evidence="12">Contains an N-terminal zinc-binding domain, a central core domain that contains the primase activity, and a C-terminal DnaB-binding domain.</text>
</comment>
<dbReference type="Gene3D" id="3.40.1360.10">
    <property type="match status" value="1"/>
</dbReference>
<dbReference type="SUPFAM" id="SSF56731">
    <property type="entry name" value="DNA primase core"/>
    <property type="match status" value="1"/>
</dbReference>
<dbReference type="PANTHER" id="PTHR30313">
    <property type="entry name" value="DNA PRIMASE"/>
    <property type="match status" value="1"/>
</dbReference>
<dbReference type="EMBL" id="NOVD01000103">
    <property type="protein sequence ID" value="PCK21564.1"/>
    <property type="molecule type" value="Genomic_DNA"/>
</dbReference>
<evidence type="ECO:0000256" key="2">
    <source>
        <dbReference type="ARBA" id="ARBA00022515"/>
    </source>
</evidence>
<dbReference type="Pfam" id="PF13155">
    <property type="entry name" value="Toprim_2"/>
    <property type="match status" value="1"/>
</dbReference>
<keyword evidence="9" id="KW-0460">Magnesium</keyword>
<keyword evidence="1 12" id="KW-0240">DNA-directed RNA polymerase</keyword>